<dbReference type="PROSITE" id="PS50082">
    <property type="entry name" value="WD_REPEATS_2"/>
    <property type="match status" value="1"/>
</dbReference>
<comment type="pathway">
    <text evidence="6">tRNA modification; N(7)-methylguanine-tRNA biosynthesis.</text>
</comment>
<comment type="similarity">
    <text evidence="6">Belongs to the WD repeat TRM82 family.</text>
</comment>
<proteinExistence type="inferred from homology"/>
<protein>
    <submittedName>
        <fullName evidence="8">tRNA (Guanine-N(7)-)-methyltransferase non-catalytic subunit trm82</fullName>
    </submittedName>
</protein>
<keyword evidence="5 6" id="KW-0539">Nucleus</keyword>
<evidence type="ECO:0000256" key="3">
    <source>
        <dbReference type="ARBA" id="ARBA00022694"/>
    </source>
</evidence>
<dbReference type="GO" id="GO:0005634">
    <property type="term" value="C:nucleus"/>
    <property type="evidence" value="ECO:0007669"/>
    <property type="project" value="UniProtKB-SubCell"/>
</dbReference>
<feature type="repeat" description="WD" evidence="7">
    <location>
        <begin position="238"/>
        <end position="278"/>
    </location>
</feature>
<dbReference type="PANTHER" id="PTHR16288:SF0">
    <property type="entry name" value="TRNA (GUANINE-N(7)-)-METHYLTRANSFERASE NON-CATALYTIC SUBUNIT WDR4"/>
    <property type="match status" value="1"/>
</dbReference>
<evidence type="ECO:0000256" key="7">
    <source>
        <dbReference type="PROSITE-ProRule" id="PRU00221"/>
    </source>
</evidence>
<feature type="repeat" description="WD 5" evidence="6">
    <location>
        <begin position="194"/>
        <end position="238"/>
    </location>
</feature>
<evidence type="ECO:0000313" key="8">
    <source>
        <dbReference type="EMBL" id="QID83499.1"/>
    </source>
</evidence>
<dbReference type="Gene3D" id="2.130.10.10">
    <property type="entry name" value="YVTN repeat-like/Quinoprotein amine dehydrogenase"/>
    <property type="match status" value="1"/>
</dbReference>
<keyword evidence="9" id="KW-1185">Reference proteome</keyword>
<feature type="repeat" description="WD 4" evidence="6">
    <location>
        <begin position="149"/>
        <end position="193"/>
    </location>
</feature>
<evidence type="ECO:0000256" key="4">
    <source>
        <dbReference type="ARBA" id="ARBA00022737"/>
    </source>
</evidence>
<evidence type="ECO:0000313" key="9">
    <source>
        <dbReference type="Proteomes" id="UP000501346"/>
    </source>
</evidence>
<accession>A0A6C1E3B3</accession>
<comment type="caution">
    <text evidence="6">Lacks conserved residue(s) required for the propagation of feature annotation.</text>
</comment>
<dbReference type="EMBL" id="CP048999">
    <property type="protein sequence ID" value="QID83499.1"/>
    <property type="molecule type" value="Genomic_DNA"/>
</dbReference>
<evidence type="ECO:0000256" key="2">
    <source>
        <dbReference type="ARBA" id="ARBA00022574"/>
    </source>
</evidence>
<keyword evidence="4 6" id="KW-0677">Repeat</keyword>
<name>A0A6C1E3B3_SACPS</name>
<dbReference type="SMART" id="SM00320">
    <property type="entry name" value="WD40"/>
    <property type="match status" value="3"/>
</dbReference>
<dbReference type="AlphaFoldDB" id="A0A6C1E3B3"/>
<gene>
    <name evidence="8" type="primary">TRM82_2</name>
    <name evidence="8" type="ORF">GRS66_005964</name>
</gene>
<keyword evidence="2 6" id="KW-0853">WD repeat</keyword>
<reference evidence="8 9" key="1">
    <citation type="journal article" date="2019" name="BMC Genomics">
        <title>Chromosome level assembly and comparative genome analysis confirm lager-brewing yeasts originated from a single hybridization.</title>
        <authorList>
            <person name="Salazar A.N."/>
            <person name="Gorter de Vries A.R."/>
            <person name="van den Broek M."/>
            <person name="Brouwers N."/>
            <person name="de la Torre Cortes P."/>
            <person name="Kuijpers N.G.A."/>
            <person name="Daran J.G."/>
            <person name="Abeel T."/>
        </authorList>
    </citation>
    <scope>NUCLEOTIDE SEQUENCE [LARGE SCALE GENOMIC DNA]</scope>
    <source>
        <strain evidence="8 9">CBS 1483</strain>
    </source>
</reference>
<dbReference type="InterPro" id="IPR015943">
    <property type="entry name" value="WD40/YVTN_repeat-like_dom_sf"/>
</dbReference>
<dbReference type="PANTHER" id="PTHR16288">
    <property type="entry name" value="WD40 REPEAT PROTEIN 4"/>
    <property type="match status" value="1"/>
</dbReference>
<dbReference type="HAMAP" id="MF_03056">
    <property type="entry name" value="TRM82"/>
    <property type="match status" value="1"/>
</dbReference>
<keyword evidence="8" id="KW-0489">Methyltransferase</keyword>
<dbReference type="GO" id="GO:0043527">
    <property type="term" value="C:tRNA methyltransferase complex"/>
    <property type="evidence" value="ECO:0007669"/>
    <property type="project" value="TreeGrafter"/>
</dbReference>
<feature type="repeat" description="WD 6" evidence="6">
    <location>
        <begin position="239"/>
        <end position="280"/>
    </location>
</feature>
<dbReference type="UniPathway" id="UPA00989"/>
<comment type="subcellular location">
    <subcellularLocation>
        <location evidence="1 6">Nucleus</location>
    </subcellularLocation>
</comment>
<evidence type="ECO:0000256" key="1">
    <source>
        <dbReference type="ARBA" id="ARBA00004123"/>
    </source>
</evidence>
<evidence type="ECO:0000256" key="6">
    <source>
        <dbReference type="HAMAP-Rule" id="MF_03056"/>
    </source>
</evidence>
<organism evidence="8 9">
    <name type="scientific">Saccharomyces pastorianus</name>
    <name type="common">Lager yeast</name>
    <name type="synonym">Saccharomyces cerevisiae x Saccharomyces eubayanus</name>
    <dbReference type="NCBI Taxonomy" id="27292"/>
    <lineage>
        <taxon>Eukaryota</taxon>
        <taxon>Fungi</taxon>
        <taxon>Dikarya</taxon>
        <taxon>Ascomycota</taxon>
        <taxon>Saccharomycotina</taxon>
        <taxon>Saccharomycetes</taxon>
        <taxon>Saccharomycetales</taxon>
        <taxon>Saccharomycetaceae</taxon>
        <taxon>Saccharomyces</taxon>
    </lineage>
</organism>
<dbReference type="OrthoDB" id="339900at2759"/>
<evidence type="ECO:0000256" key="5">
    <source>
        <dbReference type="ARBA" id="ARBA00023242"/>
    </source>
</evidence>
<keyword evidence="8" id="KW-0808">Transferase</keyword>
<dbReference type="GO" id="GO:0008168">
    <property type="term" value="F:methyltransferase activity"/>
    <property type="evidence" value="ECO:0007669"/>
    <property type="project" value="UniProtKB-KW"/>
</dbReference>
<dbReference type="Proteomes" id="UP000501346">
    <property type="component" value="Chromosome SeII-SeIV"/>
</dbReference>
<dbReference type="SUPFAM" id="SSF50978">
    <property type="entry name" value="WD40 repeat-like"/>
    <property type="match status" value="1"/>
</dbReference>
<dbReference type="GO" id="GO:0005829">
    <property type="term" value="C:cytosol"/>
    <property type="evidence" value="ECO:0007669"/>
    <property type="project" value="TreeGrafter"/>
</dbReference>
<dbReference type="InterPro" id="IPR001680">
    <property type="entry name" value="WD40_rpt"/>
</dbReference>
<dbReference type="GO" id="GO:0106004">
    <property type="term" value="P:tRNA (guanine-N7)-methylation"/>
    <property type="evidence" value="ECO:0007669"/>
    <property type="project" value="UniProtKB-UniRule"/>
</dbReference>
<sequence length="445" mass="50507">MTVIHPLQNTLTSRDGSLVFAIVKNSILSFKYQSSNQWELIGQWSDDFNKAQEIKKSVTKEQQRQISENGIKNKKLKSNKGDSIIKTEAKIPSPGIGAPPIYSYIRNLQLTPDESKLIACADSDKSVLIFNVDKASKTNVLKLSKRFSFPKRPNAISIAEDAATVIVADKFGDVYSIDMNSSPEEKFTQEPILGHVSMLTDVCMVKDSDDHQFIITSDRDEHIRISYYPQCYVVDKWLFGHKHFVSSICCDKEYLLLSAGGDNEIFAWDWKTGENLSTFDYSDLIKPYLNDQHLAPSRFQNEENNIIEFAVSKIAKVNNLPFVAFFVEATKCIIILEISGKEKGKLSLKQIIDLPYNVISLSAQNDEFQITLDNQKSPQVQSSFAKFIQYSTNDDKFVINDEKSNLFDKVITKSLQEDSNLNAEEDDIYPLYNIASLRKHGEHYS</sequence>
<dbReference type="InterPro" id="IPR028884">
    <property type="entry name" value="Trm82"/>
</dbReference>
<dbReference type="InterPro" id="IPR036322">
    <property type="entry name" value="WD40_repeat_dom_sf"/>
</dbReference>
<comment type="function">
    <text evidence="6">Required for the formation of N(7)-methylguanine at position 46 (m7G46) in tRNA, a modification required to maintain stability of tRNAs; its absence resulting in tRNA decay. In the complex, it is required to stabilize and induce conformational changes of the catalytic subunit.</text>
</comment>
<keyword evidence="3 6" id="KW-0819">tRNA processing</keyword>